<name>A0AAV7LGQ4_PLEWA</name>
<feature type="signal peptide" evidence="2">
    <location>
        <begin position="1"/>
        <end position="18"/>
    </location>
</feature>
<comment type="caution">
    <text evidence="3">The sequence shown here is derived from an EMBL/GenBank/DDBJ whole genome shotgun (WGS) entry which is preliminary data.</text>
</comment>
<accession>A0AAV7LGQ4</accession>
<evidence type="ECO:0000256" key="1">
    <source>
        <dbReference type="SAM" id="MobiDB-lite"/>
    </source>
</evidence>
<evidence type="ECO:0000313" key="4">
    <source>
        <dbReference type="Proteomes" id="UP001066276"/>
    </source>
</evidence>
<evidence type="ECO:0000313" key="3">
    <source>
        <dbReference type="EMBL" id="KAJ1089650.1"/>
    </source>
</evidence>
<feature type="chain" id="PRO_5043809688" description="Secreted protein" evidence="2">
    <location>
        <begin position="19"/>
        <end position="153"/>
    </location>
</feature>
<reference evidence="3" key="1">
    <citation type="journal article" date="2022" name="bioRxiv">
        <title>Sequencing and chromosome-scale assembly of the giantPleurodeles waltlgenome.</title>
        <authorList>
            <person name="Brown T."/>
            <person name="Elewa A."/>
            <person name="Iarovenko S."/>
            <person name="Subramanian E."/>
            <person name="Araus A.J."/>
            <person name="Petzold A."/>
            <person name="Susuki M."/>
            <person name="Suzuki K.-i.T."/>
            <person name="Hayashi T."/>
            <person name="Toyoda A."/>
            <person name="Oliveira C."/>
            <person name="Osipova E."/>
            <person name="Leigh N.D."/>
            <person name="Simon A."/>
            <person name="Yun M.H."/>
        </authorList>
    </citation>
    <scope>NUCLEOTIDE SEQUENCE</scope>
    <source>
        <strain evidence="3">20211129_DDA</strain>
        <tissue evidence="3">Liver</tissue>
    </source>
</reference>
<gene>
    <name evidence="3" type="ORF">NDU88_002799</name>
</gene>
<dbReference type="AlphaFoldDB" id="A0AAV7LGQ4"/>
<protein>
    <recommendedName>
        <fullName evidence="5">Secreted protein</fullName>
    </recommendedName>
</protein>
<evidence type="ECO:0008006" key="5">
    <source>
        <dbReference type="Google" id="ProtNLM"/>
    </source>
</evidence>
<dbReference type="Proteomes" id="UP001066276">
    <property type="component" value="Chromosome 11"/>
</dbReference>
<proteinExistence type="predicted"/>
<evidence type="ECO:0000256" key="2">
    <source>
        <dbReference type="SAM" id="SignalP"/>
    </source>
</evidence>
<sequence length="153" mass="15857">MIPFRLPPLLRLLAKLVALPVPLVTQMASPDLVFVCEGGASFSAGELVCLGSGWAVPPPKISDSWRRRRRPGPWTGGWCGRPAGLRPSDGGSEGPCLRAPEVAVSGARDTHGAERARAVERGLGLRPIADGASALAGSGASLGFSGWEGKVHT</sequence>
<keyword evidence="2" id="KW-0732">Signal</keyword>
<dbReference type="EMBL" id="JANPWB010000015">
    <property type="protein sequence ID" value="KAJ1089650.1"/>
    <property type="molecule type" value="Genomic_DNA"/>
</dbReference>
<organism evidence="3 4">
    <name type="scientific">Pleurodeles waltl</name>
    <name type="common">Iberian ribbed newt</name>
    <dbReference type="NCBI Taxonomy" id="8319"/>
    <lineage>
        <taxon>Eukaryota</taxon>
        <taxon>Metazoa</taxon>
        <taxon>Chordata</taxon>
        <taxon>Craniata</taxon>
        <taxon>Vertebrata</taxon>
        <taxon>Euteleostomi</taxon>
        <taxon>Amphibia</taxon>
        <taxon>Batrachia</taxon>
        <taxon>Caudata</taxon>
        <taxon>Salamandroidea</taxon>
        <taxon>Salamandridae</taxon>
        <taxon>Pleurodelinae</taxon>
        <taxon>Pleurodeles</taxon>
    </lineage>
</organism>
<keyword evidence="4" id="KW-1185">Reference proteome</keyword>
<feature type="region of interest" description="Disordered" evidence="1">
    <location>
        <begin position="65"/>
        <end position="98"/>
    </location>
</feature>